<protein>
    <submittedName>
        <fullName evidence="2">Uncharacterized protein</fullName>
    </submittedName>
</protein>
<accession>A0A5N6TF08</accession>
<evidence type="ECO:0000256" key="1">
    <source>
        <dbReference type="SAM" id="MobiDB-lite"/>
    </source>
</evidence>
<sequence length="187" mass="19930">MGPSLLISNESYKFITSTWAVDTKQQVHQFFTIVLCRPHKHFTLKASFILNVVNFRSVTVATAVLGVYATALPTGTTPGNEISASTLTGRCVPDDPTSCGTGSIKRDAPQRRCLPDDPTSCDPGDFGSTDSRRDVPQKRCIPDDPTSCGPADFGSTGSAKREAPQKRCIPDDPTSCDPSDFGSTGGN</sequence>
<proteinExistence type="predicted"/>
<evidence type="ECO:0000313" key="2">
    <source>
        <dbReference type="EMBL" id="KAE8144887.1"/>
    </source>
</evidence>
<feature type="compositionally biased region" description="Basic and acidic residues" evidence="1">
    <location>
        <begin position="159"/>
        <end position="170"/>
    </location>
</feature>
<dbReference type="Proteomes" id="UP000325780">
    <property type="component" value="Unassembled WGS sequence"/>
</dbReference>
<evidence type="ECO:0000313" key="3">
    <source>
        <dbReference type="Proteomes" id="UP000325780"/>
    </source>
</evidence>
<reference evidence="2 3" key="1">
    <citation type="submission" date="2019-04" db="EMBL/GenBank/DDBJ databases">
        <title>Friends and foes A comparative genomics study of 23 Aspergillus species from section Flavi.</title>
        <authorList>
            <consortium name="DOE Joint Genome Institute"/>
            <person name="Kjaerbolling I."/>
            <person name="Vesth T."/>
            <person name="Frisvad J.C."/>
            <person name="Nybo J.L."/>
            <person name="Theobald S."/>
            <person name="Kildgaard S."/>
            <person name="Isbrandt T."/>
            <person name="Kuo A."/>
            <person name="Sato A."/>
            <person name="Lyhne E.K."/>
            <person name="Kogle M.E."/>
            <person name="Wiebenga A."/>
            <person name="Kun R.S."/>
            <person name="Lubbers R.J."/>
            <person name="Makela M.R."/>
            <person name="Barry K."/>
            <person name="Chovatia M."/>
            <person name="Clum A."/>
            <person name="Daum C."/>
            <person name="Haridas S."/>
            <person name="He G."/>
            <person name="LaButti K."/>
            <person name="Lipzen A."/>
            <person name="Mondo S."/>
            <person name="Riley R."/>
            <person name="Salamov A."/>
            <person name="Simmons B.A."/>
            <person name="Magnuson J.K."/>
            <person name="Henrissat B."/>
            <person name="Mortensen U.H."/>
            <person name="Larsen T.O."/>
            <person name="Devries R.P."/>
            <person name="Grigoriev I.V."/>
            <person name="Machida M."/>
            <person name="Baker S.E."/>
            <person name="Andersen M.R."/>
        </authorList>
    </citation>
    <scope>NUCLEOTIDE SEQUENCE [LARGE SCALE GENOMIC DNA]</scope>
    <source>
        <strain evidence="2 3">IBT 18842</strain>
    </source>
</reference>
<dbReference type="OrthoDB" id="4490263at2759"/>
<dbReference type="AlphaFoldDB" id="A0A5N6TF08"/>
<organism evidence="2 3">
    <name type="scientific">Aspergillus avenaceus</name>
    <dbReference type="NCBI Taxonomy" id="36643"/>
    <lineage>
        <taxon>Eukaryota</taxon>
        <taxon>Fungi</taxon>
        <taxon>Dikarya</taxon>
        <taxon>Ascomycota</taxon>
        <taxon>Pezizomycotina</taxon>
        <taxon>Eurotiomycetes</taxon>
        <taxon>Eurotiomycetidae</taxon>
        <taxon>Eurotiales</taxon>
        <taxon>Aspergillaceae</taxon>
        <taxon>Aspergillus</taxon>
        <taxon>Aspergillus subgen. Circumdati</taxon>
    </lineage>
</organism>
<feature type="compositionally biased region" description="Basic and acidic residues" evidence="1">
    <location>
        <begin position="104"/>
        <end position="115"/>
    </location>
</feature>
<feature type="region of interest" description="Disordered" evidence="1">
    <location>
        <begin position="99"/>
        <end position="187"/>
    </location>
</feature>
<name>A0A5N6TF08_ASPAV</name>
<dbReference type="EMBL" id="ML742419">
    <property type="protein sequence ID" value="KAE8144887.1"/>
    <property type="molecule type" value="Genomic_DNA"/>
</dbReference>
<keyword evidence="3" id="KW-1185">Reference proteome</keyword>
<feature type="compositionally biased region" description="Basic and acidic residues" evidence="1">
    <location>
        <begin position="130"/>
        <end position="142"/>
    </location>
</feature>
<gene>
    <name evidence="2" type="ORF">BDV25DRAFT_145175</name>
</gene>